<evidence type="ECO:0000259" key="4">
    <source>
        <dbReference type="PROSITE" id="PS50043"/>
    </source>
</evidence>
<evidence type="ECO:0000256" key="3">
    <source>
        <dbReference type="ARBA" id="ARBA00023163"/>
    </source>
</evidence>
<dbReference type="Gene3D" id="1.10.10.10">
    <property type="entry name" value="Winged helix-like DNA-binding domain superfamily/Winged helix DNA-binding domain"/>
    <property type="match status" value="1"/>
</dbReference>
<dbReference type="SUPFAM" id="SSF46894">
    <property type="entry name" value="C-terminal effector domain of the bipartite response regulators"/>
    <property type="match status" value="1"/>
</dbReference>
<dbReference type="CDD" id="cd06170">
    <property type="entry name" value="LuxR_C_like"/>
    <property type="match status" value="1"/>
</dbReference>
<dbReference type="GO" id="GO:0006355">
    <property type="term" value="P:regulation of DNA-templated transcription"/>
    <property type="evidence" value="ECO:0007669"/>
    <property type="project" value="InterPro"/>
</dbReference>
<dbReference type="Proteomes" id="UP000051660">
    <property type="component" value="Unassembled WGS sequence"/>
</dbReference>
<dbReference type="Pfam" id="PF03472">
    <property type="entry name" value="Autoind_bind"/>
    <property type="match status" value="1"/>
</dbReference>
<keyword evidence="3" id="KW-0804">Transcription</keyword>
<comment type="caution">
    <text evidence="5">The sequence shown here is derived from an EMBL/GenBank/DDBJ whole genome shotgun (WGS) entry which is preliminary data.</text>
</comment>
<dbReference type="InterPro" id="IPR005143">
    <property type="entry name" value="TF_LuxR_autoind-bd_dom"/>
</dbReference>
<dbReference type="GO" id="GO:0003677">
    <property type="term" value="F:DNA binding"/>
    <property type="evidence" value="ECO:0007669"/>
    <property type="project" value="UniProtKB-KW"/>
</dbReference>
<sequence length="149" mass="16634">MKSPDAHYFFSEAARYGIGALGMSFPMRGPDGDAGTFSFTANVKPEQWDAFKNENQSEIAFVGLYFHERVIRIWSDEHGLKVRPSLTARERECLQRLAEGDPPKKIATALKLSEAAVRLYLKRARARLGAVNLMQAVIIALRANLITVP</sequence>
<feature type="domain" description="HTH luxR-type" evidence="4">
    <location>
        <begin position="79"/>
        <end position="144"/>
    </location>
</feature>
<dbReference type="EMBL" id="LLYB01000134">
    <property type="protein sequence ID" value="KRR15395.1"/>
    <property type="molecule type" value="Genomic_DNA"/>
</dbReference>
<dbReference type="SUPFAM" id="SSF75516">
    <property type="entry name" value="Pheromone-binding domain of LuxR-like quorum-sensing transcription factors"/>
    <property type="match status" value="1"/>
</dbReference>
<dbReference type="PROSITE" id="PS50043">
    <property type="entry name" value="HTH_LUXR_2"/>
    <property type="match status" value="1"/>
</dbReference>
<dbReference type="PRINTS" id="PR00038">
    <property type="entry name" value="HTHLUXR"/>
</dbReference>
<evidence type="ECO:0000256" key="1">
    <source>
        <dbReference type="ARBA" id="ARBA00023015"/>
    </source>
</evidence>
<keyword evidence="1" id="KW-0805">Transcription regulation</keyword>
<dbReference type="PANTHER" id="PTHR44688">
    <property type="entry name" value="DNA-BINDING TRANSCRIPTIONAL ACTIVATOR DEVR_DOSR"/>
    <property type="match status" value="1"/>
</dbReference>
<evidence type="ECO:0000256" key="2">
    <source>
        <dbReference type="ARBA" id="ARBA00023125"/>
    </source>
</evidence>
<dbReference type="Pfam" id="PF00196">
    <property type="entry name" value="GerE"/>
    <property type="match status" value="1"/>
</dbReference>
<reference evidence="5 6" key="1">
    <citation type="submission" date="2014-03" db="EMBL/GenBank/DDBJ databases">
        <title>Bradyrhizobium valentinum sp. nov., isolated from effective nodules of Lupinus mariae-josephae, a lupine endemic of basic-lime soils in Eastern Spain.</title>
        <authorList>
            <person name="Duran D."/>
            <person name="Rey L."/>
            <person name="Navarro A."/>
            <person name="Busquets A."/>
            <person name="Imperial J."/>
            <person name="Ruiz-Argueso T."/>
        </authorList>
    </citation>
    <scope>NUCLEOTIDE SEQUENCE [LARGE SCALE GENOMIC DNA]</scope>
    <source>
        <strain evidence="5 6">CCBAU 23086</strain>
    </source>
</reference>
<name>A0A0R3MD28_9BRAD</name>
<dbReference type="InterPro" id="IPR016032">
    <property type="entry name" value="Sig_transdc_resp-reg_C-effctor"/>
</dbReference>
<evidence type="ECO:0000313" key="6">
    <source>
        <dbReference type="Proteomes" id="UP000051660"/>
    </source>
</evidence>
<dbReference type="AlphaFoldDB" id="A0A0R3MD28"/>
<organism evidence="5 6">
    <name type="scientific">Bradyrhizobium lablabi</name>
    <dbReference type="NCBI Taxonomy" id="722472"/>
    <lineage>
        <taxon>Bacteria</taxon>
        <taxon>Pseudomonadati</taxon>
        <taxon>Pseudomonadota</taxon>
        <taxon>Alphaproteobacteria</taxon>
        <taxon>Hyphomicrobiales</taxon>
        <taxon>Nitrobacteraceae</taxon>
        <taxon>Bradyrhizobium</taxon>
    </lineage>
</organism>
<proteinExistence type="predicted"/>
<dbReference type="InterPro" id="IPR036693">
    <property type="entry name" value="TF_LuxR_autoind-bd_dom_sf"/>
</dbReference>
<accession>A0A0R3MD28</accession>
<gene>
    <name evidence="5" type="ORF">CQ14_03520</name>
</gene>
<protein>
    <recommendedName>
        <fullName evidence="4">HTH luxR-type domain-containing protein</fullName>
    </recommendedName>
</protein>
<dbReference type="InterPro" id="IPR000792">
    <property type="entry name" value="Tscrpt_reg_LuxR_C"/>
</dbReference>
<dbReference type="InterPro" id="IPR036388">
    <property type="entry name" value="WH-like_DNA-bd_sf"/>
</dbReference>
<dbReference type="PANTHER" id="PTHR44688:SF16">
    <property type="entry name" value="DNA-BINDING TRANSCRIPTIONAL ACTIVATOR DEVR_DOSR"/>
    <property type="match status" value="1"/>
</dbReference>
<dbReference type="Gene3D" id="3.30.450.80">
    <property type="entry name" value="Transcription factor LuxR-like, autoinducer-binding domain"/>
    <property type="match status" value="1"/>
</dbReference>
<evidence type="ECO:0000313" key="5">
    <source>
        <dbReference type="EMBL" id="KRR15395.1"/>
    </source>
</evidence>
<keyword evidence="2" id="KW-0238">DNA-binding</keyword>
<dbReference type="SMART" id="SM00421">
    <property type="entry name" value="HTH_LUXR"/>
    <property type="match status" value="1"/>
</dbReference>